<evidence type="ECO:0000313" key="1">
    <source>
        <dbReference type="EMBL" id="JAD55779.1"/>
    </source>
</evidence>
<dbReference type="EMBL" id="GBRH01242116">
    <property type="protein sequence ID" value="JAD55779.1"/>
    <property type="molecule type" value="Transcribed_RNA"/>
</dbReference>
<accession>A0A0A9AVJ8</accession>
<reference evidence="1" key="1">
    <citation type="submission" date="2014-09" db="EMBL/GenBank/DDBJ databases">
        <authorList>
            <person name="Magalhaes I.L.F."/>
            <person name="Oliveira U."/>
            <person name="Santos F.R."/>
            <person name="Vidigal T.H.D.A."/>
            <person name="Brescovit A.D."/>
            <person name="Santos A.J."/>
        </authorList>
    </citation>
    <scope>NUCLEOTIDE SEQUENCE</scope>
    <source>
        <tissue evidence="1">Shoot tissue taken approximately 20 cm above the soil surface</tissue>
    </source>
</reference>
<organism evidence="1">
    <name type="scientific">Arundo donax</name>
    <name type="common">Giant reed</name>
    <name type="synonym">Donax arundinaceus</name>
    <dbReference type="NCBI Taxonomy" id="35708"/>
    <lineage>
        <taxon>Eukaryota</taxon>
        <taxon>Viridiplantae</taxon>
        <taxon>Streptophyta</taxon>
        <taxon>Embryophyta</taxon>
        <taxon>Tracheophyta</taxon>
        <taxon>Spermatophyta</taxon>
        <taxon>Magnoliopsida</taxon>
        <taxon>Liliopsida</taxon>
        <taxon>Poales</taxon>
        <taxon>Poaceae</taxon>
        <taxon>PACMAD clade</taxon>
        <taxon>Arundinoideae</taxon>
        <taxon>Arundineae</taxon>
        <taxon>Arundo</taxon>
    </lineage>
</organism>
<reference evidence="1" key="2">
    <citation type="journal article" date="2015" name="Data Brief">
        <title>Shoot transcriptome of the giant reed, Arundo donax.</title>
        <authorList>
            <person name="Barrero R.A."/>
            <person name="Guerrero F.D."/>
            <person name="Moolhuijzen P."/>
            <person name="Goolsby J.A."/>
            <person name="Tidwell J."/>
            <person name="Bellgard S.E."/>
            <person name="Bellgard M.I."/>
        </authorList>
    </citation>
    <scope>NUCLEOTIDE SEQUENCE</scope>
    <source>
        <tissue evidence="1">Shoot tissue taken approximately 20 cm above the soil surface</tissue>
    </source>
</reference>
<name>A0A0A9AVJ8_ARUDO</name>
<sequence length="47" mass="5370">MLHHFGFNDTWIRWVKNILDSGTSLVLLNGVPGNIFRATPFLHSSLF</sequence>
<dbReference type="AlphaFoldDB" id="A0A0A9AVJ8"/>
<protein>
    <submittedName>
        <fullName evidence="1">Uncharacterized protein</fullName>
    </submittedName>
</protein>
<proteinExistence type="predicted"/>